<accession>A0A0M3HNJ2</accession>
<dbReference type="Proteomes" id="UP000036681">
    <property type="component" value="Unplaced"/>
</dbReference>
<protein>
    <submittedName>
        <fullName evidence="2">Uncharacterized protein</fullName>
    </submittedName>
</protein>
<evidence type="ECO:0000313" key="2">
    <source>
        <dbReference type="WBParaSite" id="ALUE_0000326001-mRNA-1"/>
    </source>
</evidence>
<proteinExistence type="predicted"/>
<dbReference type="AlphaFoldDB" id="A0A0M3HNJ2"/>
<sequence>MPERLFRSHANIGVYSITSMKKRLVSGKLSYFQPSFTCTAGSSGEK</sequence>
<reference evidence="2" key="1">
    <citation type="submission" date="2017-02" db="UniProtKB">
        <authorList>
            <consortium name="WormBaseParasite"/>
        </authorList>
    </citation>
    <scope>IDENTIFICATION</scope>
</reference>
<dbReference type="WBParaSite" id="ALUE_0000326001-mRNA-1">
    <property type="protein sequence ID" value="ALUE_0000326001-mRNA-1"/>
    <property type="gene ID" value="ALUE_0000326001"/>
</dbReference>
<evidence type="ECO:0000313" key="1">
    <source>
        <dbReference type="Proteomes" id="UP000036681"/>
    </source>
</evidence>
<organism evidence="1 2">
    <name type="scientific">Ascaris lumbricoides</name>
    <name type="common">Giant roundworm</name>
    <dbReference type="NCBI Taxonomy" id="6252"/>
    <lineage>
        <taxon>Eukaryota</taxon>
        <taxon>Metazoa</taxon>
        <taxon>Ecdysozoa</taxon>
        <taxon>Nematoda</taxon>
        <taxon>Chromadorea</taxon>
        <taxon>Rhabditida</taxon>
        <taxon>Spirurina</taxon>
        <taxon>Ascaridomorpha</taxon>
        <taxon>Ascaridoidea</taxon>
        <taxon>Ascarididae</taxon>
        <taxon>Ascaris</taxon>
    </lineage>
</organism>
<name>A0A0M3HNJ2_ASCLU</name>
<keyword evidence="1" id="KW-1185">Reference proteome</keyword>